<keyword evidence="2" id="KW-1185">Reference proteome</keyword>
<dbReference type="Proteomes" id="UP000019376">
    <property type="component" value="Unassembled WGS sequence"/>
</dbReference>
<gene>
    <name evidence="1" type="ORF">PDE_05077</name>
</gene>
<organism evidence="1 2">
    <name type="scientific">Penicillium oxalicum (strain 114-2 / CGMCC 5302)</name>
    <name type="common">Penicillium decumbens</name>
    <dbReference type="NCBI Taxonomy" id="933388"/>
    <lineage>
        <taxon>Eukaryota</taxon>
        <taxon>Fungi</taxon>
        <taxon>Dikarya</taxon>
        <taxon>Ascomycota</taxon>
        <taxon>Pezizomycotina</taxon>
        <taxon>Eurotiomycetes</taxon>
        <taxon>Eurotiomycetidae</taxon>
        <taxon>Eurotiales</taxon>
        <taxon>Aspergillaceae</taxon>
        <taxon>Penicillium</taxon>
    </lineage>
</organism>
<evidence type="ECO:0000313" key="1">
    <source>
        <dbReference type="EMBL" id="EPS30127.1"/>
    </source>
</evidence>
<name>S8B651_PENO1</name>
<dbReference type="EMBL" id="KB644412">
    <property type="protein sequence ID" value="EPS30127.1"/>
    <property type="molecule type" value="Genomic_DNA"/>
</dbReference>
<sequence>MAACMRYIDSFPPGPVRQVHPAGSGDL</sequence>
<proteinExistence type="predicted"/>
<dbReference type="AlphaFoldDB" id="S8B651"/>
<reference evidence="1 2" key="1">
    <citation type="journal article" date="2013" name="PLoS ONE">
        <title>Genomic and secretomic analyses reveal unique features of the lignocellulolytic enzyme system of Penicillium decumbens.</title>
        <authorList>
            <person name="Liu G."/>
            <person name="Zhang L."/>
            <person name="Wei X."/>
            <person name="Zou G."/>
            <person name="Qin Y."/>
            <person name="Ma L."/>
            <person name="Li J."/>
            <person name="Zheng H."/>
            <person name="Wang S."/>
            <person name="Wang C."/>
            <person name="Xun L."/>
            <person name="Zhao G.-P."/>
            <person name="Zhou Z."/>
            <person name="Qu Y."/>
        </authorList>
    </citation>
    <scope>NUCLEOTIDE SEQUENCE [LARGE SCALE GENOMIC DNA]</scope>
    <source>
        <strain evidence="2">114-2 / CGMCC 5302</strain>
    </source>
</reference>
<evidence type="ECO:0000313" key="2">
    <source>
        <dbReference type="Proteomes" id="UP000019376"/>
    </source>
</evidence>
<accession>S8B651</accession>
<dbReference type="HOGENOM" id="CLU_3415238_0_0_1"/>
<protein>
    <submittedName>
        <fullName evidence="1">Uncharacterized protein</fullName>
    </submittedName>
</protein>